<accession>A0A7K0DLM4</accession>
<name>A0A7K0DLM4_9NOCA</name>
<dbReference type="Proteomes" id="UP000431401">
    <property type="component" value="Unassembled WGS sequence"/>
</dbReference>
<evidence type="ECO:0000313" key="1">
    <source>
        <dbReference type="EMBL" id="MQY26675.1"/>
    </source>
</evidence>
<evidence type="ECO:0008006" key="3">
    <source>
        <dbReference type="Google" id="ProtNLM"/>
    </source>
</evidence>
<organism evidence="1 2">
    <name type="scientific">Nocardia aurantia</name>
    <dbReference type="NCBI Taxonomy" id="2585199"/>
    <lineage>
        <taxon>Bacteria</taxon>
        <taxon>Bacillati</taxon>
        <taxon>Actinomycetota</taxon>
        <taxon>Actinomycetes</taxon>
        <taxon>Mycobacteriales</taxon>
        <taxon>Nocardiaceae</taxon>
        <taxon>Nocardia</taxon>
    </lineage>
</organism>
<protein>
    <recommendedName>
        <fullName evidence="3">CopG family transcriptional regulator</fullName>
    </recommendedName>
</protein>
<dbReference type="EMBL" id="WEGI01000004">
    <property type="protein sequence ID" value="MQY26675.1"/>
    <property type="molecule type" value="Genomic_DNA"/>
</dbReference>
<keyword evidence="2" id="KW-1185">Reference proteome</keyword>
<reference evidence="1 2" key="1">
    <citation type="submission" date="2019-10" db="EMBL/GenBank/DDBJ databases">
        <title>Nocardia macrotermitis sp. nov. and Nocardia aurantia sp. nov., isolated from the gut of fungus growing-termite Macrotermes natalensis.</title>
        <authorList>
            <person name="Benndorf R."/>
            <person name="Schwitalla J."/>
            <person name="Martin K."/>
            <person name="De Beer W."/>
            <person name="Kaster A.-K."/>
            <person name="Vollmers J."/>
            <person name="Poulsen M."/>
            <person name="Beemelmanns C."/>
        </authorList>
    </citation>
    <scope>NUCLEOTIDE SEQUENCE [LARGE SCALE GENOMIC DNA]</scope>
    <source>
        <strain evidence="1 2">RB56</strain>
    </source>
</reference>
<evidence type="ECO:0000313" key="2">
    <source>
        <dbReference type="Proteomes" id="UP000431401"/>
    </source>
</evidence>
<dbReference type="AlphaFoldDB" id="A0A7K0DLM4"/>
<comment type="caution">
    <text evidence="1">The sequence shown here is derived from an EMBL/GenBank/DDBJ whole genome shotgun (WGS) entry which is preliminary data.</text>
</comment>
<sequence length="120" mass="13287">MQTDLCTESPADLPRPGGVLRVVTGFSEPENSAAADVRNTVSGKKYSIILPEELAESVRSRIGSGSFSSYVRECLEHRLAMENLSEIVSEFNRRNEPLTEAEIEAAHLMLRTPRQDPVEV</sequence>
<gene>
    <name evidence="1" type="ORF">NRB56_22470</name>
</gene>
<dbReference type="RefSeq" id="WP_227837486.1">
    <property type="nucleotide sequence ID" value="NZ_WEGI01000004.1"/>
</dbReference>
<proteinExistence type="predicted"/>